<feature type="transmembrane region" description="Helical" evidence="2">
    <location>
        <begin position="70"/>
        <end position="87"/>
    </location>
</feature>
<keyword evidence="1" id="KW-0175">Coiled coil</keyword>
<dbReference type="STRING" id="322505.SAMN04487836_13215"/>
<protein>
    <submittedName>
        <fullName evidence="3">Uncharacterized protein</fullName>
    </submittedName>
</protein>
<reference evidence="4" key="1">
    <citation type="submission" date="2016-10" db="EMBL/GenBank/DDBJ databases">
        <authorList>
            <person name="Varghese N."/>
        </authorList>
    </citation>
    <scope>NUCLEOTIDE SEQUENCE [LARGE SCALE GENOMIC DNA]</scope>
    <source>
        <strain evidence="4">DSM 20406</strain>
    </source>
</reference>
<proteinExistence type="predicted"/>
<accession>A0A1H6VCT7</accession>
<keyword evidence="4" id="KW-1185">Reference proteome</keyword>
<evidence type="ECO:0000256" key="2">
    <source>
        <dbReference type="SAM" id="Phobius"/>
    </source>
</evidence>
<feature type="transmembrane region" description="Helical" evidence="2">
    <location>
        <begin position="93"/>
        <end position="112"/>
    </location>
</feature>
<evidence type="ECO:0000313" key="3">
    <source>
        <dbReference type="EMBL" id="SEI98082.1"/>
    </source>
</evidence>
<evidence type="ECO:0000256" key="1">
    <source>
        <dbReference type="SAM" id="Coils"/>
    </source>
</evidence>
<dbReference type="AlphaFoldDB" id="A0A1H6VCT7"/>
<keyword evidence="2" id="KW-0472">Membrane</keyword>
<name>A0A1H6VCT7_9FIRM</name>
<keyword evidence="2" id="KW-1133">Transmembrane helix</keyword>
<organism evidence="3 4">
    <name type="scientific">Sharpea azabuensis</name>
    <dbReference type="NCBI Taxonomy" id="322505"/>
    <lineage>
        <taxon>Bacteria</taxon>
        <taxon>Bacillati</taxon>
        <taxon>Bacillota</taxon>
        <taxon>Erysipelotrichia</taxon>
        <taxon>Erysipelotrichales</taxon>
        <taxon>Coprobacillaceae</taxon>
        <taxon>Sharpea</taxon>
    </lineage>
</organism>
<dbReference type="EMBL" id="FNYK01000041">
    <property type="protein sequence ID" value="SEI98082.1"/>
    <property type="molecule type" value="Genomic_DNA"/>
</dbReference>
<gene>
    <name evidence="3" type="ORF">SAMN04487834_10419</name>
</gene>
<evidence type="ECO:0000313" key="4">
    <source>
        <dbReference type="Proteomes" id="UP000183028"/>
    </source>
</evidence>
<dbReference type="RefSeq" id="WP_074732380.1">
    <property type="nucleotide sequence ID" value="NZ_FNYK01000041.1"/>
</dbReference>
<dbReference type="Proteomes" id="UP000183028">
    <property type="component" value="Unassembled WGS sequence"/>
</dbReference>
<feature type="coiled-coil region" evidence="1">
    <location>
        <begin position="134"/>
        <end position="168"/>
    </location>
</feature>
<keyword evidence="2" id="KW-0812">Transmembrane</keyword>
<sequence>MEFIEELDQAIELEKNAYELRAMRKIMEEEIKRLNHTKYDLPEAPENKTVAPQPPVKPDMTMHTFMTKKITLLIALIVALVVVVVFHKSLPTIVYFGLVILIVLGLVVFLKLKKIEQQEMIEKHASQEQYHSQDTKYQHELEIYHQKMKRYEEEMEHYERECEVIKNRNNGIDLVIKETENKLKRLNHFEENKALEDYYSRHDIPSQYRNLSSLIFLRGFRDPESAFHQLDELHLSDQLEENVDKVSKLGIYVSRMNTEIEKGKHTFEDFYLKMEKSFGKKNV</sequence>
<dbReference type="OrthoDB" id="9914319at2"/>